<keyword evidence="4" id="KW-0812">Transmembrane</keyword>
<dbReference type="Proteomes" id="UP001214250">
    <property type="component" value="Chromosome 2"/>
</dbReference>
<keyword evidence="4" id="KW-1133">Transmembrane helix</keyword>
<dbReference type="CDD" id="cd18622">
    <property type="entry name" value="GH32_Inu-like"/>
    <property type="match status" value="1"/>
</dbReference>
<dbReference type="SMART" id="SM00640">
    <property type="entry name" value="Glyco_32"/>
    <property type="match status" value="1"/>
</dbReference>
<sequence length="432" mass="48445">MSKRIQMFNDEISATTYLSSIERDSSSVQHLVVKIKDLRSLILKMMLSLIFVYLFTAQTLSAKPAQSREIKITGKYLSVPVAKPKQYKGWGNLIEIEVEGLKVHSFTLGMTSKLEDIWLWGSLDMSEYVGKTAIIRNVTGHPDNMAALPLFETSDKIKTFIPLYSEKGRPQFHLSQKIGWNNDPNGMVYADGLYHVSWQSNPVGLNWGNMYWGHAVSKDLVHWEERPHMIRIGAKDLKGKPVDKVHQSMVIGQAFSGGACVDHNNTLGKQVGSTKTIIAMITDTKGGDPTKDEGGAGQLVGESLAYSTDSGLTYSLLKEANPLISHHGRDPKPFWYEPGQHWCLVTYRQCKNPKLGKMAFYISKDLKNWTFTSFSDQVFHECPEFVELPVDGNPHNKKWILFDATPSYQIGSFDGKKFTSEFTGVRRGIGGT</sequence>
<gene>
    <name evidence="6" type="ORF">PQO03_17995</name>
</gene>
<dbReference type="RefSeq" id="WP_274152281.1">
    <property type="nucleotide sequence ID" value="NZ_CP117812.1"/>
</dbReference>
<dbReference type="Gene3D" id="2.115.10.20">
    <property type="entry name" value="Glycosyl hydrolase domain, family 43"/>
    <property type="match status" value="1"/>
</dbReference>
<dbReference type="InterPro" id="IPR001362">
    <property type="entry name" value="Glyco_hydro_32"/>
</dbReference>
<evidence type="ECO:0000256" key="3">
    <source>
        <dbReference type="ARBA" id="ARBA00023295"/>
    </source>
</evidence>
<keyword evidence="2 6" id="KW-0378">Hydrolase</keyword>
<dbReference type="EMBL" id="CP117812">
    <property type="protein sequence ID" value="WDE97721.1"/>
    <property type="molecule type" value="Genomic_DNA"/>
</dbReference>
<comment type="similarity">
    <text evidence="1">Belongs to the glycosyl hydrolase 32 family.</text>
</comment>
<dbReference type="InterPro" id="IPR023296">
    <property type="entry name" value="Glyco_hydro_beta-prop_sf"/>
</dbReference>
<dbReference type="Pfam" id="PF00251">
    <property type="entry name" value="Glyco_hydro_32N"/>
    <property type="match status" value="1"/>
</dbReference>
<name>A0ABY7VY48_9BACT</name>
<keyword evidence="3" id="KW-0326">Glycosidase</keyword>
<evidence type="ECO:0000256" key="1">
    <source>
        <dbReference type="ARBA" id="ARBA00009902"/>
    </source>
</evidence>
<feature type="domain" description="Glycosyl hydrolase family 32 N-terminal" evidence="5">
    <location>
        <begin position="173"/>
        <end position="419"/>
    </location>
</feature>
<feature type="transmembrane region" description="Helical" evidence="4">
    <location>
        <begin position="41"/>
        <end position="60"/>
    </location>
</feature>
<dbReference type="PANTHER" id="PTHR42800">
    <property type="entry name" value="EXOINULINASE INUD (AFU_ORTHOLOGUE AFUA_5G00480)"/>
    <property type="match status" value="1"/>
</dbReference>
<evidence type="ECO:0000259" key="5">
    <source>
        <dbReference type="Pfam" id="PF00251"/>
    </source>
</evidence>
<proteinExistence type="inferred from homology"/>
<dbReference type="InterPro" id="IPR013148">
    <property type="entry name" value="Glyco_hydro_32_N"/>
</dbReference>
<accession>A0ABY7VY48</accession>
<reference evidence="6 7" key="1">
    <citation type="submission" date="2023-02" db="EMBL/GenBank/DDBJ databases">
        <title>Genome sequence of Lentisphaera profundi SAORIC-696.</title>
        <authorList>
            <person name="Kim e."/>
            <person name="Cho J.-C."/>
            <person name="Choi A."/>
            <person name="Kang I."/>
        </authorList>
    </citation>
    <scope>NUCLEOTIDE SEQUENCE [LARGE SCALE GENOMIC DNA]</scope>
    <source>
        <strain evidence="6 7">SAORIC-696</strain>
    </source>
</reference>
<evidence type="ECO:0000313" key="6">
    <source>
        <dbReference type="EMBL" id="WDE97721.1"/>
    </source>
</evidence>
<keyword evidence="4" id="KW-0472">Membrane</keyword>
<dbReference type="GO" id="GO:0016787">
    <property type="term" value="F:hydrolase activity"/>
    <property type="evidence" value="ECO:0007669"/>
    <property type="project" value="UniProtKB-KW"/>
</dbReference>
<dbReference type="SUPFAM" id="SSF75005">
    <property type="entry name" value="Arabinanase/levansucrase/invertase"/>
    <property type="match status" value="1"/>
</dbReference>
<protein>
    <submittedName>
        <fullName evidence="6">Glycoside hydrolase family 32 protein</fullName>
    </submittedName>
</protein>
<dbReference type="PANTHER" id="PTHR42800:SF1">
    <property type="entry name" value="EXOINULINASE INUD (AFU_ORTHOLOGUE AFUA_5G00480)"/>
    <property type="match status" value="1"/>
</dbReference>
<keyword evidence="7" id="KW-1185">Reference proteome</keyword>
<evidence type="ECO:0000256" key="2">
    <source>
        <dbReference type="ARBA" id="ARBA00022801"/>
    </source>
</evidence>
<evidence type="ECO:0000256" key="4">
    <source>
        <dbReference type="SAM" id="Phobius"/>
    </source>
</evidence>
<organism evidence="6 7">
    <name type="scientific">Lentisphaera profundi</name>
    <dbReference type="NCBI Taxonomy" id="1658616"/>
    <lineage>
        <taxon>Bacteria</taxon>
        <taxon>Pseudomonadati</taxon>
        <taxon>Lentisphaerota</taxon>
        <taxon>Lentisphaeria</taxon>
        <taxon>Lentisphaerales</taxon>
        <taxon>Lentisphaeraceae</taxon>
        <taxon>Lentisphaera</taxon>
    </lineage>
</organism>
<evidence type="ECO:0000313" key="7">
    <source>
        <dbReference type="Proteomes" id="UP001214250"/>
    </source>
</evidence>